<dbReference type="InterPro" id="IPR000792">
    <property type="entry name" value="Tscrpt_reg_LuxR_C"/>
</dbReference>
<dbReference type="PROSITE" id="PS50043">
    <property type="entry name" value="HTH_LUXR_2"/>
    <property type="match status" value="1"/>
</dbReference>
<dbReference type="Proteomes" id="UP000626026">
    <property type="component" value="Unassembled WGS sequence"/>
</dbReference>
<dbReference type="InterPro" id="IPR011006">
    <property type="entry name" value="CheY-like_superfamily"/>
</dbReference>
<dbReference type="InterPro" id="IPR001789">
    <property type="entry name" value="Sig_transdc_resp-reg_receiver"/>
</dbReference>
<dbReference type="PROSITE" id="PS50110">
    <property type="entry name" value="RESPONSE_REGULATORY"/>
    <property type="match status" value="1"/>
</dbReference>
<dbReference type="Pfam" id="PF00196">
    <property type="entry name" value="GerE"/>
    <property type="match status" value="1"/>
</dbReference>
<dbReference type="Pfam" id="PF00072">
    <property type="entry name" value="Response_reg"/>
    <property type="match status" value="1"/>
</dbReference>
<dbReference type="PANTHER" id="PTHR44688">
    <property type="entry name" value="DNA-BINDING TRANSCRIPTIONAL ACTIVATOR DEVR_DOSR"/>
    <property type="match status" value="1"/>
</dbReference>
<evidence type="ECO:0000256" key="2">
    <source>
        <dbReference type="ARBA" id="ARBA00023125"/>
    </source>
</evidence>
<keyword evidence="8" id="KW-1185">Reference proteome</keyword>
<dbReference type="SMART" id="SM00421">
    <property type="entry name" value="HTH_LUXR"/>
    <property type="match status" value="1"/>
</dbReference>
<dbReference type="EMBL" id="JACTVA010000002">
    <property type="protein sequence ID" value="MBC9205670.1"/>
    <property type="molecule type" value="Genomic_DNA"/>
</dbReference>
<feature type="domain" description="HTH luxR-type" evidence="5">
    <location>
        <begin position="148"/>
        <end position="213"/>
    </location>
</feature>
<keyword evidence="3" id="KW-0804">Transcription</keyword>
<feature type="modified residue" description="4-aspartylphosphate" evidence="4">
    <location>
        <position position="67"/>
    </location>
</feature>
<feature type="domain" description="Response regulatory" evidence="6">
    <location>
        <begin position="18"/>
        <end position="132"/>
    </location>
</feature>
<protein>
    <submittedName>
        <fullName evidence="7">Response regulator transcription factor</fullName>
    </submittedName>
</protein>
<keyword evidence="2" id="KW-0238">DNA-binding</keyword>
<dbReference type="Gene3D" id="1.10.10.10">
    <property type="entry name" value="Winged helix-like DNA-binding domain superfamily/Winged helix DNA-binding domain"/>
    <property type="match status" value="1"/>
</dbReference>
<evidence type="ECO:0000313" key="8">
    <source>
        <dbReference type="Proteomes" id="UP000626026"/>
    </source>
</evidence>
<sequence length="230" mass="25411">MPQQRRPADDLISAALPLVIVLDDDLSVRESLISLFRSVGLRAVAFASVDDVAREKVMDQASCLVLDIRMPGMDGLAFQQYLLSIGQKIPLIFMTGFGDVPMTVQAMKGGAIDFLPKPFEEAAMLEAVAAALERDRKQRQTERASAAIWLRFETLTPREREVMRYVTSGHMNKQVAAALDLSEITIKVHRGRIMQKMAARSLPDLVRMAEVVAGRLAPVADSEAEPSYEP</sequence>
<proteinExistence type="predicted"/>
<evidence type="ECO:0000313" key="7">
    <source>
        <dbReference type="EMBL" id="MBC9205670.1"/>
    </source>
</evidence>
<evidence type="ECO:0000256" key="4">
    <source>
        <dbReference type="PROSITE-ProRule" id="PRU00169"/>
    </source>
</evidence>
<evidence type="ECO:0000259" key="6">
    <source>
        <dbReference type="PROSITE" id="PS50110"/>
    </source>
</evidence>
<reference evidence="7 8" key="1">
    <citation type="journal article" date="2013" name="Int. J. Syst. Evol. Microbiol.">
        <title>Roseomonas aerophila sp. nov., isolated from air.</title>
        <authorList>
            <person name="Kim S.J."/>
            <person name="Weon H.Y."/>
            <person name="Ahn J.H."/>
            <person name="Hong S.B."/>
            <person name="Seok S.J."/>
            <person name="Whang K.S."/>
            <person name="Kwon S.W."/>
        </authorList>
    </citation>
    <scope>NUCLEOTIDE SEQUENCE [LARGE SCALE GENOMIC DNA]</scope>
    <source>
        <strain evidence="7 8">NBRC 108923</strain>
    </source>
</reference>
<keyword evidence="4" id="KW-0597">Phosphoprotein</keyword>
<organism evidence="7 8">
    <name type="scientific">Teichococcus aerophilus</name>
    <dbReference type="NCBI Taxonomy" id="1224513"/>
    <lineage>
        <taxon>Bacteria</taxon>
        <taxon>Pseudomonadati</taxon>
        <taxon>Pseudomonadota</taxon>
        <taxon>Alphaproteobacteria</taxon>
        <taxon>Acetobacterales</taxon>
        <taxon>Roseomonadaceae</taxon>
        <taxon>Roseomonas</taxon>
    </lineage>
</organism>
<dbReference type="CDD" id="cd06170">
    <property type="entry name" value="LuxR_C_like"/>
    <property type="match status" value="1"/>
</dbReference>
<dbReference type="SMART" id="SM00448">
    <property type="entry name" value="REC"/>
    <property type="match status" value="1"/>
</dbReference>
<evidence type="ECO:0000256" key="3">
    <source>
        <dbReference type="ARBA" id="ARBA00023163"/>
    </source>
</evidence>
<dbReference type="PROSITE" id="PS00622">
    <property type="entry name" value="HTH_LUXR_1"/>
    <property type="match status" value="1"/>
</dbReference>
<dbReference type="Gene3D" id="3.40.50.2300">
    <property type="match status" value="1"/>
</dbReference>
<name>A0ABR7RGH7_9PROT</name>
<gene>
    <name evidence="7" type="ORF">IBL26_02380</name>
</gene>
<dbReference type="RefSeq" id="WP_187782834.1">
    <property type="nucleotide sequence ID" value="NZ_JACTVA010000002.1"/>
</dbReference>
<evidence type="ECO:0000259" key="5">
    <source>
        <dbReference type="PROSITE" id="PS50043"/>
    </source>
</evidence>
<dbReference type="PANTHER" id="PTHR44688:SF16">
    <property type="entry name" value="DNA-BINDING TRANSCRIPTIONAL ACTIVATOR DEVR_DOSR"/>
    <property type="match status" value="1"/>
</dbReference>
<dbReference type="SUPFAM" id="SSF52172">
    <property type="entry name" value="CheY-like"/>
    <property type="match status" value="1"/>
</dbReference>
<accession>A0ABR7RGH7</accession>
<evidence type="ECO:0000256" key="1">
    <source>
        <dbReference type="ARBA" id="ARBA00023015"/>
    </source>
</evidence>
<dbReference type="PRINTS" id="PR00038">
    <property type="entry name" value="HTHLUXR"/>
</dbReference>
<keyword evidence="1" id="KW-0805">Transcription regulation</keyword>
<dbReference type="InterPro" id="IPR036388">
    <property type="entry name" value="WH-like_DNA-bd_sf"/>
</dbReference>
<comment type="caution">
    <text evidence="7">The sequence shown here is derived from an EMBL/GenBank/DDBJ whole genome shotgun (WGS) entry which is preliminary data.</text>
</comment>